<sequence length="79" mass="9228">MKLIWFSISKASYTFTDAKAKYLTANQVLSLMPINKVNLALIYEKENNFKMGLEGYFTDEQFLYNGIQNSCLLRIWIYG</sequence>
<comment type="caution">
    <text evidence="1">The sequence shown here is derived from an EMBL/GenBank/DDBJ whole genome shotgun (WGS) entry which is preliminary data.</text>
</comment>
<proteinExistence type="predicted"/>
<dbReference type="AlphaFoldDB" id="A0AB36P3N8"/>
<gene>
    <name evidence="1" type="ORF">B0A72_08620</name>
</gene>
<evidence type="ECO:0000313" key="1">
    <source>
        <dbReference type="EMBL" id="OXB06056.1"/>
    </source>
</evidence>
<reference evidence="1 2" key="1">
    <citation type="submission" date="2016-11" db="EMBL/GenBank/DDBJ databases">
        <title>Whole genomes of Flavobacteriaceae.</title>
        <authorList>
            <person name="Stine C."/>
            <person name="Li C."/>
            <person name="Tadesse D."/>
        </authorList>
    </citation>
    <scope>NUCLEOTIDE SEQUENCE [LARGE SCALE GENOMIC DNA]</scope>
    <source>
        <strain evidence="1 2">ATCC 19366</strain>
    </source>
</reference>
<protein>
    <submittedName>
        <fullName evidence="1">Uncharacterized protein</fullName>
    </submittedName>
</protein>
<dbReference type="EMBL" id="MUHB01000007">
    <property type="protein sequence ID" value="OXB06056.1"/>
    <property type="molecule type" value="Genomic_DNA"/>
</dbReference>
<organism evidence="1 2">
    <name type="scientific">Flavobacterium pectinovorum</name>
    <dbReference type="NCBI Taxonomy" id="29533"/>
    <lineage>
        <taxon>Bacteria</taxon>
        <taxon>Pseudomonadati</taxon>
        <taxon>Bacteroidota</taxon>
        <taxon>Flavobacteriia</taxon>
        <taxon>Flavobacteriales</taxon>
        <taxon>Flavobacteriaceae</taxon>
        <taxon>Flavobacterium</taxon>
    </lineage>
</organism>
<accession>A0AB36P3N8</accession>
<name>A0AB36P3N8_9FLAO</name>
<dbReference type="Proteomes" id="UP000198431">
    <property type="component" value="Unassembled WGS sequence"/>
</dbReference>
<dbReference type="RefSeq" id="WP_073396868.1">
    <property type="nucleotide sequence ID" value="NZ_FRBX01000005.1"/>
</dbReference>
<evidence type="ECO:0000313" key="2">
    <source>
        <dbReference type="Proteomes" id="UP000198431"/>
    </source>
</evidence>